<evidence type="ECO:0000256" key="1">
    <source>
        <dbReference type="SAM" id="MobiDB-lite"/>
    </source>
</evidence>
<proteinExistence type="predicted"/>
<dbReference type="Proteomes" id="UP001236404">
    <property type="component" value="Unassembled WGS sequence"/>
</dbReference>
<evidence type="ECO:0000313" key="3">
    <source>
        <dbReference type="Proteomes" id="UP001236404"/>
    </source>
</evidence>
<gene>
    <name evidence="2" type="ORF">QUG93_00165</name>
</gene>
<reference evidence="2 3" key="1">
    <citation type="submission" date="2023-06" db="EMBL/GenBank/DDBJ databases">
        <authorList>
            <person name="Feng G."/>
            <person name="Li J."/>
            <person name="Zhu H."/>
        </authorList>
    </citation>
    <scope>NUCLEOTIDE SEQUENCE [LARGE SCALE GENOMIC DNA]</scope>
    <source>
        <strain evidence="2 3">RHCKG28</strain>
    </source>
</reference>
<dbReference type="EMBL" id="JAUCMN010000001">
    <property type="protein sequence ID" value="MDM7890095.1"/>
    <property type="molecule type" value="Genomic_DNA"/>
</dbReference>
<evidence type="ECO:0000313" key="2">
    <source>
        <dbReference type="EMBL" id="MDM7890095.1"/>
    </source>
</evidence>
<accession>A0ABT7TKH1</accession>
<comment type="caution">
    <text evidence="2">The sequence shown here is derived from an EMBL/GenBank/DDBJ whole genome shotgun (WGS) entry which is preliminary data.</text>
</comment>
<name>A0ABT7TKH1_9MICO</name>
<evidence type="ECO:0008006" key="4">
    <source>
        <dbReference type="Google" id="ProtNLM"/>
    </source>
</evidence>
<organism evidence="2 3">
    <name type="scientific">Curtobacterium caseinilyticum</name>
    <dbReference type="NCBI Taxonomy" id="3055137"/>
    <lineage>
        <taxon>Bacteria</taxon>
        <taxon>Bacillati</taxon>
        <taxon>Actinomycetota</taxon>
        <taxon>Actinomycetes</taxon>
        <taxon>Micrococcales</taxon>
        <taxon>Microbacteriaceae</taxon>
        <taxon>Curtobacterium</taxon>
    </lineage>
</organism>
<feature type="compositionally biased region" description="Basic and acidic residues" evidence="1">
    <location>
        <begin position="256"/>
        <end position="290"/>
    </location>
</feature>
<feature type="compositionally biased region" description="Basic and acidic residues" evidence="1">
    <location>
        <begin position="297"/>
        <end position="314"/>
    </location>
</feature>
<feature type="region of interest" description="Disordered" evidence="1">
    <location>
        <begin position="1"/>
        <end position="34"/>
    </location>
</feature>
<keyword evidence="3" id="KW-1185">Reference proteome</keyword>
<sequence>MARQKNDGAIVPMPPAPVQPDSRDDRTPTMEGPGGWTKILDRVIAVQRPVVVAHVNALRRRHPDASPAQIIQILERQYLAAVTTGGAAVGASAVIPGVGMVAALGLSGAETVGFLETTALFAQSITEVHGIALDDPERSRTLVMALILGAPGTQLVKQLAGQAAGGPARTAFWGEMVTSTLPKQVVSGIGGKVRDQFIKRFAARQGTSVLGRALPFGIGAAVGGLGNHALGKRVVQASREGFGLPPRHFTIVLEAKPAKDRKTKERKAEDRAIGGRKSKDGDASDAERRGLPWRRKDRGEDDLWADTPRRDDHG</sequence>
<feature type="region of interest" description="Disordered" evidence="1">
    <location>
        <begin position="255"/>
        <end position="314"/>
    </location>
</feature>
<dbReference type="RefSeq" id="WP_289471617.1">
    <property type="nucleotide sequence ID" value="NZ_JAUCMN010000001.1"/>
</dbReference>
<protein>
    <recommendedName>
        <fullName evidence="4">Di-and tripeptidase</fullName>
    </recommendedName>
</protein>